<sequence length="93" mass="9628">MPIYEYRCNACGFQKEHLQKVNSEPLSTCPTCGADSYVKLLSAAGFQLKGSGWYATDFKNSGSSKPTTPSESAPASSDTPAAGCGGSCACHPA</sequence>
<reference evidence="3" key="1">
    <citation type="submission" date="2019-12" db="EMBL/GenBank/DDBJ databases">
        <title>Comparative genomics gives insights into the taxonomy of the Azoarcus-Aromatoleum group and reveals separate origins of nif in the plant-associated Azoarcus and non-plant-associated Aromatoleum sub-groups.</title>
        <authorList>
            <person name="Lafos M."/>
            <person name="Maluk M."/>
            <person name="Batista M."/>
            <person name="Junghare M."/>
            <person name="Carmona M."/>
            <person name="Faoro H."/>
            <person name="Cruz L.M."/>
            <person name="Battistoni F."/>
            <person name="De Souza E."/>
            <person name="Pedrosa F."/>
            <person name="Chen W.-M."/>
            <person name="Poole P.S."/>
            <person name="Dixon R.A."/>
            <person name="James E.K."/>
        </authorList>
    </citation>
    <scope>NUCLEOTIDE SEQUENCE</scope>
    <source>
        <strain evidence="3">NSC3</strain>
    </source>
</reference>
<organism evidence="3 4">
    <name type="scientific">Azoarcus taiwanensis</name>
    <dbReference type="NCBI Taxonomy" id="666964"/>
    <lineage>
        <taxon>Bacteria</taxon>
        <taxon>Pseudomonadati</taxon>
        <taxon>Pseudomonadota</taxon>
        <taxon>Betaproteobacteria</taxon>
        <taxon>Rhodocyclales</taxon>
        <taxon>Zoogloeaceae</taxon>
        <taxon>Azoarcus</taxon>
    </lineage>
</organism>
<accession>A0A972J7G5</accession>
<name>A0A972J7G5_9RHOO</name>
<dbReference type="RefSeq" id="WP_168986630.1">
    <property type="nucleotide sequence ID" value="NZ_CAWPHM010000319.1"/>
</dbReference>
<dbReference type="Proteomes" id="UP000599523">
    <property type="component" value="Unassembled WGS sequence"/>
</dbReference>
<gene>
    <name evidence="3" type="ORF">GPA21_02465</name>
</gene>
<keyword evidence="4" id="KW-1185">Reference proteome</keyword>
<dbReference type="Pfam" id="PF09723">
    <property type="entry name" value="Zn_ribbon_8"/>
    <property type="match status" value="1"/>
</dbReference>
<evidence type="ECO:0000259" key="2">
    <source>
        <dbReference type="SMART" id="SM00834"/>
    </source>
</evidence>
<feature type="compositionally biased region" description="Low complexity" evidence="1">
    <location>
        <begin position="63"/>
        <end position="82"/>
    </location>
</feature>
<evidence type="ECO:0000313" key="3">
    <source>
        <dbReference type="EMBL" id="NMG01839.1"/>
    </source>
</evidence>
<dbReference type="PANTHER" id="PTHR34404">
    <property type="entry name" value="REGULATORY PROTEIN, FMDB FAMILY"/>
    <property type="match status" value="1"/>
</dbReference>
<feature type="domain" description="Putative regulatory protein FmdB zinc ribbon" evidence="2">
    <location>
        <begin position="1"/>
        <end position="42"/>
    </location>
</feature>
<feature type="region of interest" description="Disordered" evidence="1">
    <location>
        <begin position="60"/>
        <end position="85"/>
    </location>
</feature>
<protein>
    <submittedName>
        <fullName evidence="3">Zinc ribbon domain-containing protein</fullName>
    </submittedName>
</protein>
<dbReference type="EMBL" id="WTVM01000008">
    <property type="protein sequence ID" value="NMG01839.1"/>
    <property type="molecule type" value="Genomic_DNA"/>
</dbReference>
<dbReference type="NCBIfam" id="TIGR02605">
    <property type="entry name" value="CxxC_CxxC_SSSS"/>
    <property type="match status" value="1"/>
</dbReference>
<evidence type="ECO:0000256" key="1">
    <source>
        <dbReference type="SAM" id="MobiDB-lite"/>
    </source>
</evidence>
<dbReference type="PANTHER" id="PTHR34404:SF2">
    <property type="entry name" value="CONSERVED SERINE RICH PROTEIN"/>
    <property type="match status" value="1"/>
</dbReference>
<evidence type="ECO:0000313" key="4">
    <source>
        <dbReference type="Proteomes" id="UP000599523"/>
    </source>
</evidence>
<dbReference type="AlphaFoldDB" id="A0A972J7G5"/>
<dbReference type="SMART" id="SM00834">
    <property type="entry name" value="CxxC_CXXC_SSSS"/>
    <property type="match status" value="1"/>
</dbReference>
<comment type="caution">
    <text evidence="3">The sequence shown here is derived from an EMBL/GenBank/DDBJ whole genome shotgun (WGS) entry which is preliminary data.</text>
</comment>
<proteinExistence type="predicted"/>
<dbReference type="InterPro" id="IPR013429">
    <property type="entry name" value="Regulatory_FmdB_Zinc_ribbon"/>
</dbReference>